<evidence type="ECO:0000313" key="7">
    <source>
        <dbReference type="Proteomes" id="UP000503330"/>
    </source>
</evidence>
<dbReference type="Proteomes" id="UP000503330">
    <property type="component" value="Chromosome"/>
</dbReference>
<dbReference type="GeneID" id="61927843"/>
<evidence type="ECO:0000313" key="3">
    <source>
        <dbReference type="EMBL" id="MCR0231408.1"/>
    </source>
</evidence>
<dbReference type="Proteomes" id="UP000604383">
    <property type="component" value="Unassembled WGS sequence"/>
</dbReference>
<dbReference type="Proteomes" id="UP000030008">
    <property type="component" value="Unassembled WGS sequence"/>
</dbReference>
<gene>
    <name evidence="2" type="ORF">CIAN88_02275</name>
    <name evidence="5" type="ORF">G4D54_19860</name>
    <name evidence="4" type="ORF">GT664_07240</name>
    <name evidence="3" type="ORF">MKC95_01320</name>
</gene>
<evidence type="ECO:0000313" key="6">
    <source>
        <dbReference type="Proteomes" id="UP000030008"/>
    </source>
</evidence>
<proteinExistence type="predicted"/>
<dbReference type="AlphaFoldDB" id="A0A099I9U9"/>
<dbReference type="EMBL" id="JAKTMA010000002">
    <property type="protein sequence ID" value="MCR0231408.1"/>
    <property type="molecule type" value="Genomic_DNA"/>
</dbReference>
<reference evidence="5 7" key="3">
    <citation type="submission" date="2020-02" db="EMBL/GenBank/DDBJ databases">
        <authorList>
            <person name="Kociolek L.K."/>
            <person name="Ozer E.A."/>
        </authorList>
    </citation>
    <scope>NUCLEOTIDE SEQUENCE [LARGE SCALE GENOMIC DNA]</scope>
    <source>
        <strain evidence="5 7">ATCC 14501</strain>
    </source>
</reference>
<dbReference type="RefSeq" id="WP_008728285.1">
    <property type="nucleotide sequence ID" value="NZ_BAAACC010000023.1"/>
</dbReference>
<dbReference type="InterPro" id="IPR001387">
    <property type="entry name" value="Cro/C1-type_HTH"/>
</dbReference>
<dbReference type="SMART" id="SM00530">
    <property type="entry name" value="HTH_XRE"/>
    <property type="match status" value="1"/>
</dbReference>
<evidence type="ECO:0000313" key="2">
    <source>
        <dbReference type="EMBL" id="KGJ54794.1"/>
    </source>
</evidence>
<accession>A0A099I9U9</accession>
<dbReference type="Gene3D" id="1.10.260.40">
    <property type="entry name" value="lambda repressor-like DNA-binding domains"/>
    <property type="match status" value="1"/>
</dbReference>
<reference evidence="2 6" key="1">
    <citation type="submission" date="2014-08" db="EMBL/GenBank/DDBJ databases">
        <title>Clostridium innocuum, an unnegligible vancomycin-resistant pathogen causing extra-intestinal infections.</title>
        <authorList>
            <person name="Feng Y."/>
            <person name="Chiu C.-H."/>
        </authorList>
    </citation>
    <scope>NUCLEOTIDE SEQUENCE [LARGE SCALE GENOMIC DNA]</scope>
    <source>
        <strain evidence="2 6">AN88</strain>
    </source>
</reference>
<dbReference type="Pfam" id="PF13443">
    <property type="entry name" value="HTH_26"/>
    <property type="match status" value="1"/>
</dbReference>
<reference evidence="4" key="2">
    <citation type="journal article" date="2019" name="Nat. Med.">
        <title>A library of human gut bacterial isolates paired with longitudinal multiomics data enables mechanistic microbiome research.</title>
        <authorList>
            <person name="Poyet M."/>
            <person name="Groussin M."/>
            <person name="Gibbons S.M."/>
            <person name="Avila-Pacheco J."/>
            <person name="Jiang X."/>
            <person name="Kearney S.M."/>
            <person name="Perrotta A.R."/>
            <person name="Berdy B."/>
            <person name="Zhao S."/>
            <person name="Lieberman T.D."/>
            <person name="Swanson P.K."/>
            <person name="Smith M."/>
            <person name="Roesemann S."/>
            <person name="Alexander J.E."/>
            <person name="Rich S.A."/>
            <person name="Livny J."/>
            <person name="Vlamakis H."/>
            <person name="Clish C."/>
            <person name="Bullock K."/>
            <person name="Deik A."/>
            <person name="Scott J."/>
            <person name="Pierce K.A."/>
            <person name="Xavier R.J."/>
            <person name="Alm E.J."/>
        </authorList>
    </citation>
    <scope>NUCLEOTIDE SEQUENCE</scope>
    <source>
        <strain evidence="4">BIOML-A12</strain>
    </source>
</reference>
<dbReference type="EMBL" id="JQIF01000009">
    <property type="protein sequence ID" value="KGJ54794.1"/>
    <property type="molecule type" value="Genomic_DNA"/>
</dbReference>
<evidence type="ECO:0000313" key="4">
    <source>
        <dbReference type="EMBL" id="MZH55555.1"/>
    </source>
</evidence>
<organism evidence="2 6">
    <name type="scientific">Clostridium innocuum</name>
    <dbReference type="NCBI Taxonomy" id="1522"/>
    <lineage>
        <taxon>Bacteria</taxon>
        <taxon>Bacillati</taxon>
        <taxon>Bacillota</taxon>
        <taxon>Clostridia</taxon>
        <taxon>Eubacteriales</taxon>
        <taxon>Clostridiaceae</taxon>
        <taxon>Clostridium</taxon>
    </lineage>
</organism>
<dbReference type="CDD" id="cd00093">
    <property type="entry name" value="HTH_XRE"/>
    <property type="match status" value="1"/>
</dbReference>
<reference evidence="3" key="4">
    <citation type="journal article" date="2022" name="Clin. Infect. Dis.">
        <title>Association between Clostridium innocuum and antibiotic-associated diarrhea in adults and children: A cross-sectional study and comparative genomics analysis.</title>
        <authorList>
            <person name="Cherny K.E."/>
            <person name="Muscat E.B."/>
            <person name="Balaji A."/>
            <person name="Mukherjee J."/>
            <person name="Ozer E.A."/>
            <person name="Angarone M.P."/>
            <person name="Hauser A.R."/>
            <person name="Sichel J.S."/>
            <person name="Amponsah E."/>
            <person name="Kociolek L.K."/>
        </authorList>
    </citation>
    <scope>NUCLEOTIDE SEQUENCE</scope>
    <source>
        <strain evidence="3">NU1-AC-029v</strain>
    </source>
</reference>
<dbReference type="Proteomes" id="UP001203972">
    <property type="component" value="Unassembled WGS sequence"/>
</dbReference>
<sequence length="116" mass="13498">MQNDVMTDKFIDYVNDRIEDLDMTKSSLARSVGLDKNSVTKYLKKERTMPLHVALKIANYLNMDISRICGIQTEQVLMPIELNLMRELRSIRDETSQVRLTLDFISITKSFNSSHR</sequence>
<protein>
    <submittedName>
        <fullName evidence="4">Helix-turn-helix domain-containing protein</fullName>
    </submittedName>
    <submittedName>
        <fullName evidence="3">Helix-turn-helix transcriptional regulator</fullName>
    </submittedName>
    <submittedName>
        <fullName evidence="2">XRE family transcriptional regulator</fullName>
    </submittedName>
</protein>
<dbReference type="SUPFAM" id="SSF47413">
    <property type="entry name" value="lambda repressor-like DNA-binding domains"/>
    <property type="match status" value="1"/>
</dbReference>
<evidence type="ECO:0000259" key="1">
    <source>
        <dbReference type="PROSITE" id="PS50943"/>
    </source>
</evidence>
<dbReference type="EMBL" id="CP048838">
    <property type="protein sequence ID" value="QJA04522.1"/>
    <property type="molecule type" value="Genomic_DNA"/>
</dbReference>
<dbReference type="EMBL" id="WWTN01000009">
    <property type="protein sequence ID" value="MZH55555.1"/>
    <property type="molecule type" value="Genomic_DNA"/>
</dbReference>
<name>A0A099I9U9_CLOIN</name>
<dbReference type="PROSITE" id="PS50943">
    <property type="entry name" value="HTH_CROC1"/>
    <property type="match status" value="1"/>
</dbReference>
<dbReference type="InterPro" id="IPR010982">
    <property type="entry name" value="Lambda_DNA-bd_dom_sf"/>
</dbReference>
<dbReference type="GO" id="GO:0003677">
    <property type="term" value="F:DNA binding"/>
    <property type="evidence" value="ECO:0007669"/>
    <property type="project" value="InterPro"/>
</dbReference>
<feature type="domain" description="HTH cro/C1-type" evidence="1">
    <location>
        <begin position="19"/>
        <end position="68"/>
    </location>
</feature>
<evidence type="ECO:0000313" key="5">
    <source>
        <dbReference type="EMBL" id="QJA04522.1"/>
    </source>
</evidence>